<dbReference type="InterPro" id="IPR008183">
    <property type="entry name" value="Aldose_1/G6P_1-epimerase"/>
</dbReference>
<accession>L1MM31</accession>
<gene>
    <name evidence="1" type="ORF">HMPREF9997_00279</name>
</gene>
<dbReference type="GO" id="GO:0030246">
    <property type="term" value="F:carbohydrate binding"/>
    <property type="evidence" value="ECO:0007669"/>
    <property type="project" value="InterPro"/>
</dbReference>
<dbReference type="Pfam" id="PF01263">
    <property type="entry name" value="Aldose_epim"/>
    <property type="match status" value="1"/>
</dbReference>
<evidence type="ECO:0000313" key="2">
    <source>
        <dbReference type="Proteomes" id="UP000010445"/>
    </source>
</evidence>
<keyword evidence="2" id="KW-1185">Reference proteome</keyword>
<comment type="caution">
    <text evidence="1">The sequence shown here is derived from an EMBL/GenBank/DDBJ whole genome shotgun (WGS) entry which is preliminary data.</text>
</comment>
<dbReference type="PATRIC" id="fig|1035195.3.peg.260"/>
<evidence type="ECO:0000313" key="1">
    <source>
        <dbReference type="EMBL" id="EKX91996.1"/>
    </source>
</evidence>
<dbReference type="GO" id="GO:0033499">
    <property type="term" value="P:galactose catabolic process via UDP-galactose, Leloir pathway"/>
    <property type="evidence" value="ECO:0007669"/>
    <property type="project" value="TreeGrafter"/>
</dbReference>
<proteinExistence type="predicted"/>
<sequence>MSSPATIDLAEYPYVRLASGEYSVEISTYGGGLRVCEYGGKPLVESYPRGDVPPLSSNAILAPWPNRTEDGAFDFAGQSHQLDINEPARTNAIHGFVRSERWDIRESTNDHAVLECVITPRNGWPWKLTLTVDYLLTPQGLRVTYEVTNVGDDAAPFALGVHTYPTLFGAAVDDCVVSVPVDMKLELDPTRLLPTGEETKLATVPVLADLPEGLALAGVLLDDCFQASDKGDDDRVTVLRHRDEGVEKRRVVMSTSANLPWFQIFTADPAAGHGYPGRGRALAVEPMSAPPNALRSGRDVVVLQPGEKTQFHWGIKIEE</sequence>
<dbReference type="STRING" id="1035195.HMPREF9997_00279"/>
<dbReference type="HOGENOM" id="CLU_052486_1_1_11"/>
<dbReference type="InterPro" id="IPR011013">
    <property type="entry name" value="Gal_mutarotase_sf_dom"/>
</dbReference>
<dbReference type="RefSeq" id="WP_006061975.1">
    <property type="nucleotide sequence ID" value="NZ_KB290822.1"/>
</dbReference>
<reference evidence="1 2" key="1">
    <citation type="submission" date="2012-05" db="EMBL/GenBank/DDBJ databases">
        <authorList>
            <person name="Weinstock G."/>
            <person name="Sodergren E."/>
            <person name="Lobos E.A."/>
            <person name="Fulton L."/>
            <person name="Fulton R."/>
            <person name="Courtney L."/>
            <person name="Fronick C."/>
            <person name="O'Laughlin M."/>
            <person name="Godfrey J."/>
            <person name="Wilson R.M."/>
            <person name="Miner T."/>
            <person name="Farmer C."/>
            <person name="Delehaunty K."/>
            <person name="Cordes M."/>
            <person name="Minx P."/>
            <person name="Tomlinson C."/>
            <person name="Chen J."/>
            <person name="Wollam A."/>
            <person name="Pepin K.H."/>
            <person name="Bhonagiri V."/>
            <person name="Zhang X."/>
            <person name="Suruliraj S."/>
            <person name="Warren W."/>
            <person name="Mitreva M."/>
            <person name="Mardis E.R."/>
            <person name="Wilson R.K."/>
        </authorList>
    </citation>
    <scope>NUCLEOTIDE SEQUENCE [LARGE SCALE GENOMIC DNA]</scope>
    <source>
        <strain evidence="1 2">F0235</strain>
    </source>
</reference>
<dbReference type="CDD" id="cd09022">
    <property type="entry name" value="Aldose_epim_Ec_YihR"/>
    <property type="match status" value="1"/>
</dbReference>
<name>L1MM31_9CORY</name>
<dbReference type="eggNOG" id="COG2017">
    <property type="taxonomic scope" value="Bacteria"/>
</dbReference>
<dbReference type="Gene3D" id="2.70.98.10">
    <property type="match status" value="1"/>
</dbReference>
<dbReference type="AlphaFoldDB" id="L1MM31"/>
<dbReference type="EMBL" id="AMEM01000007">
    <property type="protein sequence ID" value="EKX91996.1"/>
    <property type="molecule type" value="Genomic_DNA"/>
</dbReference>
<dbReference type="GO" id="GO:0006006">
    <property type="term" value="P:glucose metabolic process"/>
    <property type="evidence" value="ECO:0007669"/>
    <property type="project" value="TreeGrafter"/>
</dbReference>
<dbReference type="SUPFAM" id="SSF74650">
    <property type="entry name" value="Galactose mutarotase-like"/>
    <property type="match status" value="1"/>
</dbReference>
<dbReference type="PANTHER" id="PTHR10091">
    <property type="entry name" value="ALDOSE-1-EPIMERASE"/>
    <property type="match status" value="1"/>
</dbReference>
<dbReference type="Proteomes" id="UP000010445">
    <property type="component" value="Unassembled WGS sequence"/>
</dbReference>
<dbReference type="GO" id="GO:0004034">
    <property type="term" value="F:aldose 1-epimerase activity"/>
    <property type="evidence" value="ECO:0007669"/>
    <property type="project" value="TreeGrafter"/>
</dbReference>
<dbReference type="PANTHER" id="PTHR10091:SF0">
    <property type="entry name" value="GALACTOSE MUTAROTASE"/>
    <property type="match status" value="1"/>
</dbReference>
<dbReference type="OrthoDB" id="4739604at2"/>
<dbReference type="InterPro" id="IPR037480">
    <property type="entry name" value="YihR-like"/>
</dbReference>
<dbReference type="InterPro" id="IPR014718">
    <property type="entry name" value="GH-type_carb-bd"/>
</dbReference>
<protein>
    <submittedName>
        <fullName evidence="1">Aldose 1-epimerase</fullName>
    </submittedName>
</protein>
<organism evidence="1 2">
    <name type="scientific">Corynebacterium durum F0235</name>
    <dbReference type="NCBI Taxonomy" id="1035195"/>
    <lineage>
        <taxon>Bacteria</taxon>
        <taxon>Bacillati</taxon>
        <taxon>Actinomycetota</taxon>
        <taxon>Actinomycetes</taxon>
        <taxon>Mycobacteriales</taxon>
        <taxon>Corynebacteriaceae</taxon>
        <taxon>Corynebacterium</taxon>
    </lineage>
</organism>